<dbReference type="RefSeq" id="WP_022769544.1">
    <property type="nucleotide sequence ID" value="NC_022575.1"/>
</dbReference>
<dbReference type="AlphaFoldDB" id="U5NEV4"/>
<dbReference type="GO" id="GO:0003677">
    <property type="term" value="F:DNA binding"/>
    <property type="evidence" value="ECO:0007669"/>
    <property type="project" value="UniProtKB-KW"/>
</dbReference>
<dbReference type="PANTHER" id="PTHR33175:SF3">
    <property type="entry name" value="DNA-BINDING PROTEIN HU-BETA"/>
    <property type="match status" value="1"/>
</dbReference>
<name>U5NEV4_9MOLU</name>
<evidence type="ECO:0000313" key="5">
    <source>
        <dbReference type="Proteomes" id="UP000017119"/>
    </source>
</evidence>
<evidence type="ECO:0000256" key="1">
    <source>
        <dbReference type="ARBA" id="ARBA00023067"/>
    </source>
</evidence>
<dbReference type="GO" id="GO:0030527">
    <property type="term" value="F:structural constituent of chromatin"/>
    <property type="evidence" value="ECO:0007669"/>
    <property type="project" value="InterPro"/>
</dbReference>
<dbReference type="InterPro" id="IPR010992">
    <property type="entry name" value="IHF-like_DNA-bd_dom_sf"/>
</dbReference>
<dbReference type="EMBL" id="CP006771">
    <property type="protein sequence ID" value="AGX88768.1"/>
    <property type="molecule type" value="Genomic_DNA"/>
</dbReference>
<dbReference type="OrthoDB" id="9799835at2"/>
<dbReference type="PATRIC" id="fig|1403316.3.peg.244"/>
<gene>
    <name evidence="4" type="ORF">PRV_01365</name>
</gene>
<accession>U5NEV4</accession>
<keyword evidence="2" id="KW-0238">DNA-binding</keyword>
<dbReference type="STRING" id="1403316.PRV_01365"/>
<evidence type="ECO:0000313" key="4">
    <source>
        <dbReference type="EMBL" id="AGX88768.1"/>
    </source>
</evidence>
<dbReference type="GO" id="GO:0030261">
    <property type="term" value="P:chromosome condensation"/>
    <property type="evidence" value="ECO:0007669"/>
    <property type="project" value="UniProtKB-KW"/>
</dbReference>
<protein>
    <submittedName>
        <fullName evidence="4">Transcriptional regulator</fullName>
    </submittedName>
</protein>
<organism evidence="4 5">
    <name type="scientific">Mycoplasma parvum str. Indiana</name>
    <dbReference type="NCBI Taxonomy" id="1403316"/>
    <lineage>
        <taxon>Bacteria</taxon>
        <taxon>Bacillati</taxon>
        <taxon>Mycoplasmatota</taxon>
        <taxon>Mollicutes</taxon>
        <taxon>Mycoplasmataceae</taxon>
        <taxon>Mycoplasma</taxon>
    </lineage>
</organism>
<reference evidence="4 5" key="1">
    <citation type="journal article" date="2013" name="Genome Announc.">
        <title>Genome Sequence of Mycoplasma parvum (Formerly Eperythrozoon parvum), a Diminutive Hemoplasma of the Pig.</title>
        <authorList>
            <person name="do Nascimento N.C."/>
            <person name="Dos Santos A.P."/>
            <person name="Chu Y."/>
            <person name="Guimaraes A.M."/>
            <person name="Pagliaro A."/>
            <person name="Messick J.B."/>
        </authorList>
    </citation>
    <scope>NUCLEOTIDE SEQUENCE [LARGE SCALE GENOMIC DNA]</scope>
    <source>
        <strain evidence="4 5">Indiana</strain>
    </source>
</reference>
<dbReference type="SMART" id="SM00411">
    <property type="entry name" value="BHL"/>
    <property type="match status" value="1"/>
</dbReference>
<dbReference type="Pfam" id="PF00216">
    <property type="entry name" value="Bac_DNA_binding"/>
    <property type="match status" value="1"/>
</dbReference>
<dbReference type="PRINTS" id="PR01727">
    <property type="entry name" value="DNABINDINGHU"/>
</dbReference>
<dbReference type="PANTHER" id="PTHR33175">
    <property type="entry name" value="DNA-BINDING PROTEIN HU"/>
    <property type="match status" value="1"/>
</dbReference>
<dbReference type="Gene3D" id="4.10.520.10">
    <property type="entry name" value="IHF-like DNA-binding proteins"/>
    <property type="match status" value="1"/>
</dbReference>
<dbReference type="Proteomes" id="UP000017119">
    <property type="component" value="Chromosome"/>
</dbReference>
<dbReference type="SUPFAM" id="SSF47729">
    <property type="entry name" value="IHF-like DNA-binding proteins"/>
    <property type="match status" value="1"/>
</dbReference>
<keyword evidence="1" id="KW-0226">DNA condensation</keyword>
<evidence type="ECO:0000256" key="3">
    <source>
        <dbReference type="RuleBase" id="RU003939"/>
    </source>
</evidence>
<dbReference type="GO" id="GO:0005829">
    <property type="term" value="C:cytosol"/>
    <property type="evidence" value="ECO:0007669"/>
    <property type="project" value="TreeGrafter"/>
</dbReference>
<dbReference type="HOGENOM" id="CLU_105066_3_0_14"/>
<evidence type="ECO:0000256" key="2">
    <source>
        <dbReference type="ARBA" id="ARBA00023125"/>
    </source>
</evidence>
<dbReference type="InterPro" id="IPR000119">
    <property type="entry name" value="Hist_DNA-bd"/>
</dbReference>
<comment type="similarity">
    <text evidence="3">Belongs to the bacterial histone-like protein family.</text>
</comment>
<keyword evidence="5" id="KW-1185">Reference proteome</keyword>
<proteinExistence type="inferred from homology"/>
<dbReference type="KEGG" id="mpv:PRV_01365"/>
<dbReference type="CDD" id="cd00591">
    <property type="entry name" value="HU_IHF"/>
    <property type="match status" value="1"/>
</dbReference>
<sequence>MTKKELIKAISDKTGCTANNVTGVLREYQQIILGELKKDGNARVPLLEMGAFKIIKRSARTGINPLTKQKIDIPAKEVPKFEASKKLKEFVSGEEKDIFSFNF</sequence>